<evidence type="ECO:0000313" key="2">
    <source>
        <dbReference type="EMBL" id="SHH59590.1"/>
    </source>
</evidence>
<evidence type="ECO:0000313" key="3">
    <source>
        <dbReference type="Proteomes" id="UP000184522"/>
    </source>
</evidence>
<dbReference type="SUPFAM" id="SSF51905">
    <property type="entry name" value="FAD/NAD(P)-binding domain"/>
    <property type="match status" value="1"/>
</dbReference>
<dbReference type="InterPro" id="IPR002937">
    <property type="entry name" value="Amino_oxidase"/>
</dbReference>
<dbReference type="Gene3D" id="3.50.50.60">
    <property type="entry name" value="FAD/NAD(P)-binding domain"/>
    <property type="match status" value="1"/>
</dbReference>
<dbReference type="STRING" id="1089305.SAMN05444148_2407"/>
<dbReference type="EMBL" id="FQWS01000002">
    <property type="protein sequence ID" value="SHH59590.1"/>
    <property type="molecule type" value="Genomic_DNA"/>
</dbReference>
<dbReference type="RefSeq" id="WP_073086752.1">
    <property type="nucleotide sequence ID" value="NZ_FQWS01000002.1"/>
</dbReference>
<reference evidence="3" key="1">
    <citation type="submission" date="2016-11" db="EMBL/GenBank/DDBJ databases">
        <authorList>
            <person name="Varghese N."/>
            <person name="Submissions S."/>
        </authorList>
    </citation>
    <scope>NUCLEOTIDE SEQUENCE [LARGE SCALE GENOMIC DNA]</scope>
    <source>
        <strain evidence="3">DSM 25330</strain>
    </source>
</reference>
<sequence>MNREDYKIHIIGAGISGLIAAKTLENQGYKPIIIEATDRVGGRVKTDIVEGYQLDHGFQVLLNAYPKAIEHLDFKALELQEFLPGATIFFGNKKQTIGDPLRDIGLLFPTLFASIGSISDKIKILKLNSELKKKSIPAIFSDEEYSTLKYLKQKGFSEHIIKTFFKPFFSGIFLEPDLKTSSRMFEFVYKMFGEGLAVLPKAGIGAISEQLKSQLNDTEFVFNTKVESVDDKSLSLSDGTVIDTHFTIITSGASYLIKNLNNQDVKWKSCYNLYFEVENRTIEKPLIGLMADDDTVINNIFFHNSLKTNTKGNKELLSVTVVKDMDNSELEKKVEEELTTKYKINVVKHLKTYHIKNALPDIEQLHYDIQPTETQIKPTIFLAGDYLLNGSLNAAMLSGERAAQGLITSLEDGLVVENLTSEYI</sequence>
<evidence type="ECO:0000259" key="1">
    <source>
        <dbReference type="Pfam" id="PF01593"/>
    </source>
</evidence>
<accession>A0A1M5U9J1</accession>
<dbReference type="PANTHER" id="PTHR42841">
    <property type="entry name" value="AMINE OXIDASE"/>
    <property type="match status" value="1"/>
</dbReference>
<name>A0A1M5U9J1_9FLAO</name>
<dbReference type="GO" id="GO:0016491">
    <property type="term" value="F:oxidoreductase activity"/>
    <property type="evidence" value="ECO:0007669"/>
    <property type="project" value="InterPro"/>
</dbReference>
<gene>
    <name evidence="2" type="ORF">SAMN05444148_2407</name>
</gene>
<dbReference type="OrthoDB" id="9767561at2"/>
<dbReference type="InterPro" id="IPR036188">
    <property type="entry name" value="FAD/NAD-bd_sf"/>
</dbReference>
<feature type="domain" description="Amine oxidase" evidence="1">
    <location>
        <begin position="15"/>
        <end position="406"/>
    </location>
</feature>
<protein>
    <submittedName>
        <fullName evidence="2">Flavin containing amine oxidoreductase</fullName>
    </submittedName>
</protein>
<organism evidence="2 3">
    <name type="scientific">Winogradskyella jejuensis</name>
    <dbReference type="NCBI Taxonomy" id="1089305"/>
    <lineage>
        <taxon>Bacteria</taxon>
        <taxon>Pseudomonadati</taxon>
        <taxon>Bacteroidota</taxon>
        <taxon>Flavobacteriia</taxon>
        <taxon>Flavobacteriales</taxon>
        <taxon>Flavobacteriaceae</taxon>
        <taxon>Winogradskyella</taxon>
    </lineage>
</organism>
<dbReference type="Pfam" id="PF01593">
    <property type="entry name" value="Amino_oxidase"/>
    <property type="match status" value="1"/>
</dbReference>
<dbReference type="AlphaFoldDB" id="A0A1M5U9J1"/>
<keyword evidence="3" id="KW-1185">Reference proteome</keyword>
<proteinExistence type="predicted"/>
<dbReference type="Proteomes" id="UP000184522">
    <property type="component" value="Unassembled WGS sequence"/>
</dbReference>